<dbReference type="PANTHER" id="PTHR33221">
    <property type="entry name" value="WINGED HELIX-TURN-HELIX TRANSCRIPTIONAL REGULATOR, RRF2 FAMILY"/>
    <property type="match status" value="1"/>
</dbReference>
<name>A0A3E0E3P0_9BACT</name>
<evidence type="ECO:0000313" key="3">
    <source>
        <dbReference type="Proteomes" id="UP000256405"/>
    </source>
</evidence>
<dbReference type="InterPro" id="IPR036388">
    <property type="entry name" value="WH-like_DNA-bd_sf"/>
</dbReference>
<dbReference type="OrthoDB" id="9802344at2"/>
<sequence>MLSKRAKYAIKTILYLQDHVEDKPLSAKLISVHENIPYKFLENILRDLKTHQLVKSVRGAEGGYKLAKDPSEITIAQIMRVVDGPIALIPCVSERFYESCAECTDEETCRIRKLFSELRNEMLPILERPITSLAKDGSIF</sequence>
<dbReference type="Pfam" id="PF02082">
    <property type="entry name" value="Rrf2"/>
    <property type="match status" value="1"/>
</dbReference>
<reference evidence="2 3" key="1">
    <citation type="submission" date="2018-08" db="EMBL/GenBank/DDBJ databases">
        <title>Genomic Encyclopedia of Archaeal and Bacterial Type Strains, Phase II (KMG-II): from individual species to whole genera.</title>
        <authorList>
            <person name="Goeker M."/>
        </authorList>
    </citation>
    <scope>NUCLEOTIDE SEQUENCE [LARGE SCALE GENOMIC DNA]</scope>
    <source>
        <strain evidence="2 3">DSM 15986</strain>
    </source>
</reference>
<dbReference type="EMBL" id="QUNF01000002">
    <property type="protein sequence ID" value="REG92811.1"/>
    <property type="molecule type" value="Genomic_DNA"/>
</dbReference>
<keyword evidence="3" id="KW-1185">Reference proteome</keyword>
<dbReference type="RefSeq" id="WP_086539797.1">
    <property type="nucleotide sequence ID" value="NZ_MSSW01000003.1"/>
</dbReference>
<dbReference type="Proteomes" id="UP000256405">
    <property type="component" value="Unassembled WGS sequence"/>
</dbReference>
<dbReference type="GO" id="GO:0005829">
    <property type="term" value="C:cytosol"/>
    <property type="evidence" value="ECO:0007669"/>
    <property type="project" value="TreeGrafter"/>
</dbReference>
<gene>
    <name evidence="2" type="ORF">C8N25_102214</name>
</gene>
<dbReference type="GO" id="GO:0003677">
    <property type="term" value="F:DNA binding"/>
    <property type="evidence" value="ECO:0007669"/>
    <property type="project" value="UniProtKB-KW"/>
</dbReference>
<proteinExistence type="predicted"/>
<comment type="caution">
    <text evidence="2">The sequence shown here is derived from an EMBL/GenBank/DDBJ whole genome shotgun (WGS) entry which is preliminary data.</text>
</comment>
<organism evidence="2 3">
    <name type="scientific">Algoriphagus antarcticus</name>
    <dbReference type="NCBI Taxonomy" id="238540"/>
    <lineage>
        <taxon>Bacteria</taxon>
        <taxon>Pseudomonadati</taxon>
        <taxon>Bacteroidota</taxon>
        <taxon>Cytophagia</taxon>
        <taxon>Cytophagales</taxon>
        <taxon>Cyclobacteriaceae</taxon>
        <taxon>Algoriphagus</taxon>
    </lineage>
</organism>
<accession>A0A3E0E3P0</accession>
<dbReference type="AlphaFoldDB" id="A0A3E0E3P0"/>
<dbReference type="GO" id="GO:0003700">
    <property type="term" value="F:DNA-binding transcription factor activity"/>
    <property type="evidence" value="ECO:0007669"/>
    <property type="project" value="TreeGrafter"/>
</dbReference>
<dbReference type="PANTHER" id="PTHR33221:SF5">
    <property type="entry name" value="HTH-TYPE TRANSCRIPTIONAL REGULATOR ISCR"/>
    <property type="match status" value="1"/>
</dbReference>
<keyword evidence="1" id="KW-0238">DNA-binding</keyword>
<dbReference type="PROSITE" id="PS51197">
    <property type="entry name" value="HTH_RRF2_2"/>
    <property type="match status" value="1"/>
</dbReference>
<evidence type="ECO:0000256" key="1">
    <source>
        <dbReference type="ARBA" id="ARBA00023125"/>
    </source>
</evidence>
<dbReference type="InterPro" id="IPR000944">
    <property type="entry name" value="Tscrpt_reg_Rrf2"/>
</dbReference>
<dbReference type="NCBIfam" id="TIGR00738">
    <property type="entry name" value="rrf2_super"/>
    <property type="match status" value="1"/>
</dbReference>
<protein>
    <submittedName>
        <fullName evidence="2">BadM/Rrf2 family transcriptional regulator</fullName>
    </submittedName>
</protein>
<dbReference type="InterPro" id="IPR036390">
    <property type="entry name" value="WH_DNA-bd_sf"/>
</dbReference>
<evidence type="ECO:0000313" key="2">
    <source>
        <dbReference type="EMBL" id="REG92811.1"/>
    </source>
</evidence>
<dbReference type="Gene3D" id="1.10.10.10">
    <property type="entry name" value="Winged helix-like DNA-binding domain superfamily/Winged helix DNA-binding domain"/>
    <property type="match status" value="1"/>
</dbReference>
<dbReference type="SUPFAM" id="SSF46785">
    <property type="entry name" value="Winged helix' DNA-binding domain"/>
    <property type="match status" value="1"/>
</dbReference>